<reference evidence="1" key="2">
    <citation type="journal article" date="2015" name="Data Brief">
        <title>Shoot transcriptome of the giant reed, Arundo donax.</title>
        <authorList>
            <person name="Barrero R.A."/>
            <person name="Guerrero F.D."/>
            <person name="Moolhuijzen P."/>
            <person name="Goolsby J.A."/>
            <person name="Tidwell J."/>
            <person name="Bellgard S.E."/>
            <person name="Bellgard M.I."/>
        </authorList>
    </citation>
    <scope>NUCLEOTIDE SEQUENCE</scope>
    <source>
        <tissue evidence="1">Shoot tissue taken approximately 20 cm above the soil surface</tissue>
    </source>
</reference>
<reference evidence="1" key="1">
    <citation type="submission" date="2014-09" db="EMBL/GenBank/DDBJ databases">
        <authorList>
            <person name="Magalhaes I.L.F."/>
            <person name="Oliveira U."/>
            <person name="Santos F.R."/>
            <person name="Vidigal T.H.D.A."/>
            <person name="Brescovit A.D."/>
            <person name="Santos A.J."/>
        </authorList>
    </citation>
    <scope>NUCLEOTIDE SEQUENCE</scope>
    <source>
        <tissue evidence="1">Shoot tissue taken approximately 20 cm above the soil surface</tissue>
    </source>
</reference>
<dbReference type="AlphaFoldDB" id="A0A0A8ZBL7"/>
<accession>A0A0A8ZBL7</accession>
<sequence length="55" mass="6369">MLRLNIGVLVEAAVSQTKSKCRGKRGFSFSFEMEKREMSKLGERWLIACKCEKAW</sequence>
<dbReference type="EMBL" id="GBRH01261076">
    <property type="protein sequence ID" value="JAD36819.1"/>
    <property type="molecule type" value="Transcribed_RNA"/>
</dbReference>
<organism evidence="1">
    <name type="scientific">Arundo donax</name>
    <name type="common">Giant reed</name>
    <name type="synonym">Donax arundinaceus</name>
    <dbReference type="NCBI Taxonomy" id="35708"/>
    <lineage>
        <taxon>Eukaryota</taxon>
        <taxon>Viridiplantae</taxon>
        <taxon>Streptophyta</taxon>
        <taxon>Embryophyta</taxon>
        <taxon>Tracheophyta</taxon>
        <taxon>Spermatophyta</taxon>
        <taxon>Magnoliopsida</taxon>
        <taxon>Liliopsida</taxon>
        <taxon>Poales</taxon>
        <taxon>Poaceae</taxon>
        <taxon>PACMAD clade</taxon>
        <taxon>Arundinoideae</taxon>
        <taxon>Arundineae</taxon>
        <taxon>Arundo</taxon>
    </lineage>
</organism>
<protein>
    <submittedName>
        <fullName evidence="1">Uncharacterized protein</fullName>
    </submittedName>
</protein>
<proteinExistence type="predicted"/>
<evidence type="ECO:0000313" key="1">
    <source>
        <dbReference type="EMBL" id="JAD36819.1"/>
    </source>
</evidence>
<name>A0A0A8ZBL7_ARUDO</name>